<dbReference type="PROSITE" id="PS51257">
    <property type="entry name" value="PROKAR_LIPOPROTEIN"/>
    <property type="match status" value="1"/>
</dbReference>
<name>A0AAE3UD35_9BACT</name>
<dbReference type="AlphaFoldDB" id="A0AAE3UD35"/>
<keyword evidence="1" id="KW-0732">Signal</keyword>
<reference evidence="2" key="1">
    <citation type="submission" date="2023-05" db="EMBL/GenBank/DDBJ databases">
        <authorList>
            <person name="Zhang X."/>
        </authorList>
    </citation>
    <scope>NUCLEOTIDE SEQUENCE</scope>
    <source>
        <strain evidence="2">BD1B2-1</strain>
    </source>
</reference>
<evidence type="ECO:0008006" key="4">
    <source>
        <dbReference type="Google" id="ProtNLM"/>
    </source>
</evidence>
<evidence type="ECO:0000313" key="3">
    <source>
        <dbReference type="Proteomes" id="UP001232063"/>
    </source>
</evidence>
<evidence type="ECO:0000256" key="1">
    <source>
        <dbReference type="SAM" id="SignalP"/>
    </source>
</evidence>
<dbReference type="RefSeq" id="WP_314510317.1">
    <property type="nucleotide sequence ID" value="NZ_JASJOU010000002.1"/>
</dbReference>
<gene>
    <name evidence="2" type="ORF">QNI22_09035</name>
</gene>
<dbReference type="EMBL" id="JASJOU010000002">
    <property type="protein sequence ID" value="MDJ1500790.1"/>
    <property type="molecule type" value="Genomic_DNA"/>
</dbReference>
<feature type="chain" id="PRO_5042140835" description="Lipoprotein" evidence="1">
    <location>
        <begin position="19"/>
        <end position="64"/>
    </location>
</feature>
<protein>
    <recommendedName>
        <fullName evidence="4">Lipoprotein</fullName>
    </recommendedName>
</protein>
<accession>A0AAE3UD35</accession>
<evidence type="ECO:0000313" key="2">
    <source>
        <dbReference type="EMBL" id="MDJ1500790.1"/>
    </source>
</evidence>
<keyword evidence="3" id="KW-1185">Reference proteome</keyword>
<proteinExistence type="predicted"/>
<organism evidence="2 3">
    <name type="scientific">Xanthocytophaga agilis</name>
    <dbReference type="NCBI Taxonomy" id="3048010"/>
    <lineage>
        <taxon>Bacteria</taxon>
        <taxon>Pseudomonadati</taxon>
        <taxon>Bacteroidota</taxon>
        <taxon>Cytophagia</taxon>
        <taxon>Cytophagales</taxon>
        <taxon>Rhodocytophagaceae</taxon>
        <taxon>Xanthocytophaga</taxon>
    </lineage>
</organism>
<feature type="signal peptide" evidence="1">
    <location>
        <begin position="1"/>
        <end position="18"/>
    </location>
</feature>
<sequence>MKNLFVATAIVLGTIAFSACDSKPAAETEATEAVDSVQDAATETIDSTAEVAKDSIESKADSTH</sequence>
<comment type="caution">
    <text evidence="2">The sequence shown here is derived from an EMBL/GenBank/DDBJ whole genome shotgun (WGS) entry which is preliminary data.</text>
</comment>
<dbReference type="Proteomes" id="UP001232063">
    <property type="component" value="Unassembled WGS sequence"/>
</dbReference>